<dbReference type="InterPro" id="IPR036418">
    <property type="entry name" value="Cyt_c_oxidase_su6a_sf"/>
</dbReference>
<dbReference type="Gene3D" id="4.10.95.10">
    <property type="entry name" value="Cytochrome c oxidase, subunit VIa"/>
    <property type="match status" value="1"/>
</dbReference>
<dbReference type="KEGG" id="ccal:108625371"/>
<evidence type="ECO:0000313" key="2">
    <source>
        <dbReference type="RefSeq" id="XP_017880836.2"/>
    </source>
</evidence>
<keyword evidence="1" id="KW-1185">Reference proteome</keyword>
<sequence>MAFLKFKLPSTMLVSGVVTRPSLIKTGTISPSETKIPIGKRIHVIEYKEASATNKSINRGLLSQFLSASNDSWMLSKELRPSFARDSQHPLTKFYFSVYSSHAMRSRKDLLAGFKSVSENVRNYSSCKEPRDDKAKPCELAEKEKEQELPKDCSSQLDEKQELCQQSETPCPPPTYPEDPGVCKPTPCPDIRDYCTTPVSYKETFWKLVTLLSLPVVILVSGFVYTRELENRKQPRPEFVDVPYLRRIVKPFPWGGNRSYFHNPRLNAVSPHGYDIEDPNALPENSD</sequence>
<dbReference type="AlphaFoldDB" id="A0AAJ7N732"/>
<reference evidence="2" key="1">
    <citation type="submission" date="2025-08" db="UniProtKB">
        <authorList>
            <consortium name="RefSeq"/>
        </authorList>
    </citation>
    <scope>IDENTIFICATION</scope>
    <source>
        <tissue evidence="2">Whole body</tissue>
    </source>
</reference>
<accession>A0AAJ7N732</accession>
<organism evidence="1 2">
    <name type="scientific">Ceratina calcarata</name>
    <dbReference type="NCBI Taxonomy" id="156304"/>
    <lineage>
        <taxon>Eukaryota</taxon>
        <taxon>Metazoa</taxon>
        <taxon>Ecdysozoa</taxon>
        <taxon>Arthropoda</taxon>
        <taxon>Hexapoda</taxon>
        <taxon>Insecta</taxon>
        <taxon>Pterygota</taxon>
        <taxon>Neoptera</taxon>
        <taxon>Endopterygota</taxon>
        <taxon>Hymenoptera</taxon>
        <taxon>Apocrita</taxon>
        <taxon>Aculeata</taxon>
        <taxon>Apoidea</taxon>
        <taxon>Anthophila</taxon>
        <taxon>Apidae</taxon>
        <taxon>Ceratina</taxon>
        <taxon>Zadontomerus</taxon>
    </lineage>
</organism>
<dbReference type="Proteomes" id="UP000694925">
    <property type="component" value="Unplaced"/>
</dbReference>
<protein>
    <submittedName>
        <fullName evidence="2">Uncharacterized protein LOC108625371</fullName>
    </submittedName>
</protein>
<dbReference type="SUPFAM" id="SSF81411">
    <property type="entry name" value="Mitochondrial cytochrome c oxidase subunit VIa"/>
    <property type="match status" value="1"/>
</dbReference>
<name>A0AAJ7N732_9HYME</name>
<dbReference type="RefSeq" id="XP_017880836.2">
    <property type="nucleotide sequence ID" value="XM_018025347.2"/>
</dbReference>
<dbReference type="GeneID" id="108625371"/>
<evidence type="ECO:0000313" key="1">
    <source>
        <dbReference type="Proteomes" id="UP000694925"/>
    </source>
</evidence>
<proteinExistence type="predicted"/>
<gene>
    <name evidence="2" type="primary">LOC108625371</name>
</gene>